<organism evidence="2 3">
    <name type="scientific">Nostoc linckia z8</name>
    <dbReference type="NCBI Taxonomy" id="1628746"/>
    <lineage>
        <taxon>Bacteria</taxon>
        <taxon>Bacillati</taxon>
        <taxon>Cyanobacteriota</taxon>
        <taxon>Cyanophyceae</taxon>
        <taxon>Nostocales</taxon>
        <taxon>Nostocaceae</taxon>
        <taxon>Nostoc</taxon>
    </lineage>
</organism>
<name>A0A9Q5Z450_NOSLI</name>
<dbReference type="RefSeq" id="WP_099084390.1">
    <property type="nucleotide sequence ID" value="NZ_LAHD01000265.1"/>
</dbReference>
<sequence length="180" mass="19592">MLALRVPILALVTAALASIPAPTGAQVDVQRSFDRGDWKVSVRRDLWNDEIDAIAQSNFVPISPGTGYAGIALHCVDDQLAVEFHWPRQVTTSGGERSVFYIRVGRAGPVAAWLTVLQNDHSFRGVLNRSMTTITEDDLLKADEMTFGPDIGGPAAHVRTRGASEAWLAIKEVCQSARPR</sequence>
<reference evidence="2 3" key="1">
    <citation type="submission" date="2015-02" db="EMBL/GenBank/DDBJ databases">
        <title>Nostoc linckia genome annotation.</title>
        <authorList>
            <person name="Zhou Z."/>
        </authorList>
    </citation>
    <scope>NUCLEOTIDE SEQUENCE [LARGE SCALE GENOMIC DNA]</scope>
    <source>
        <strain evidence="3">z8</strain>
    </source>
</reference>
<feature type="chain" id="PRO_5040109163" evidence="1">
    <location>
        <begin position="18"/>
        <end position="180"/>
    </location>
</feature>
<feature type="signal peptide" evidence="1">
    <location>
        <begin position="1"/>
        <end position="17"/>
    </location>
</feature>
<evidence type="ECO:0000313" key="2">
    <source>
        <dbReference type="EMBL" id="PHJ89336.1"/>
    </source>
</evidence>
<gene>
    <name evidence="2" type="ORF">VF08_37770</name>
</gene>
<accession>A0A9Q5Z450</accession>
<dbReference type="AlphaFoldDB" id="A0A9Q5Z450"/>
<evidence type="ECO:0000313" key="3">
    <source>
        <dbReference type="Proteomes" id="UP000222310"/>
    </source>
</evidence>
<dbReference type="EMBL" id="LAHD01000265">
    <property type="protein sequence ID" value="PHJ89336.1"/>
    <property type="molecule type" value="Genomic_DNA"/>
</dbReference>
<dbReference type="Proteomes" id="UP000222310">
    <property type="component" value="Unassembled WGS sequence"/>
</dbReference>
<comment type="caution">
    <text evidence="2">The sequence shown here is derived from an EMBL/GenBank/DDBJ whole genome shotgun (WGS) entry which is preliminary data.</text>
</comment>
<proteinExistence type="predicted"/>
<keyword evidence="1" id="KW-0732">Signal</keyword>
<evidence type="ECO:0000256" key="1">
    <source>
        <dbReference type="SAM" id="SignalP"/>
    </source>
</evidence>
<protein>
    <submittedName>
        <fullName evidence="2">Uncharacterized protein</fullName>
    </submittedName>
</protein>